<organism evidence="3 4">
    <name type="scientific">Talaromyces islandicus</name>
    <name type="common">Penicillium islandicum</name>
    <dbReference type="NCBI Taxonomy" id="28573"/>
    <lineage>
        <taxon>Eukaryota</taxon>
        <taxon>Fungi</taxon>
        <taxon>Dikarya</taxon>
        <taxon>Ascomycota</taxon>
        <taxon>Pezizomycotina</taxon>
        <taxon>Eurotiomycetes</taxon>
        <taxon>Eurotiomycetidae</taxon>
        <taxon>Eurotiales</taxon>
        <taxon>Trichocomaceae</taxon>
        <taxon>Talaromyces</taxon>
        <taxon>Talaromyces sect. Islandici</taxon>
    </lineage>
</organism>
<dbReference type="PANTHER" id="PTHR43037">
    <property type="entry name" value="UNNAMED PRODUCT-RELATED"/>
    <property type="match status" value="1"/>
</dbReference>
<dbReference type="InterPro" id="IPR050955">
    <property type="entry name" value="Plant_Biomass_Hydrol_Est"/>
</dbReference>
<dbReference type="EMBL" id="CVMT01000001">
    <property type="protein sequence ID" value="CRG83632.1"/>
    <property type="molecule type" value="Genomic_DNA"/>
</dbReference>
<name>A0A0U1LLH6_TALIS</name>
<dbReference type="Gene3D" id="3.40.50.1820">
    <property type="entry name" value="alpha/beta hydrolase"/>
    <property type="match status" value="1"/>
</dbReference>
<dbReference type="AlphaFoldDB" id="A0A0U1LLH6"/>
<protein>
    <submittedName>
        <fullName evidence="3">Uncharacterized protein</fullName>
    </submittedName>
</protein>
<keyword evidence="2" id="KW-0378">Hydrolase</keyword>
<gene>
    <name evidence="3" type="ORF">PISL3812_00986</name>
</gene>
<accession>A0A0U1LLH6</accession>
<dbReference type="OrthoDB" id="2334691at2759"/>
<dbReference type="OMA" id="GHIPQRT"/>
<keyword evidence="4" id="KW-1185">Reference proteome</keyword>
<keyword evidence="1" id="KW-0732">Signal</keyword>
<evidence type="ECO:0000256" key="1">
    <source>
        <dbReference type="ARBA" id="ARBA00022729"/>
    </source>
</evidence>
<sequence length="305" mass="33658">MDKLLTTADIPSRFLKSAFLIGHVPLKTLSTDPRISFALYVPPNSYSSTPQKKLPLVVYVHGTRRNISPLFGQELTAFADSTPCAIVAPVFPTGLDGPNDLLSYTILRSQTLRSDLALLAILDEIAIRWPGIDAQKVFMMGFSAGGQFAHRFLYLYPERIVAASVGAPGQVTTLDDQKDWPNGVANVHDLFGRSINKELIGRVPIQLIVGDQDTGVHGGDEFRNWVRQFVKKREEKSETKTTLPPMKQGRLEGLKALQKRWGEDKIDSQLDVVPGVEHSSAGVQADVLKFLGPQVQSWLEAQESP</sequence>
<dbReference type="InterPro" id="IPR029058">
    <property type="entry name" value="AB_hydrolase_fold"/>
</dbReference>
<dbReference type="Proteomes" id="UP000054383">
    <property type="component" value="Unassembled WGS sequence"/>
</dbReference>
<evidence type="ECO:0000256" key="2">
    <source>
        <dbReference type="ARBA" id="ARBA00022801"/>
    </source>
</evidence>
<reference evidence="3 4" key="1">
    <citation type="submission" date="2015-04" db="EMBL/GenBank/DDBJ databases">
        <authorList>
            <person name="Syromyatnikov M.Y."/>
            <person name="Popov V.N."/>
        </authorList>
    </citation>
    <scope>NUCLEOTIDE SEQUENCE [LARGE SCALE GENOMIC DNA]</scope>
    <source>
        <strain evidence="3">WF-38-12</strain>
    </source>
</reference>
<evidence type="ECO:0000313" key="4">
    <source>
        <dbReference type="Proteomes" id="UP000054383"/>
    </source>
</evidence>
<dbReference type="SUPFAM" id="SSF53474">
    <property type="entry name" value="alpha/beta-Hydrolases"/>
    <property type="match status" value="1"/>
</dbReference>
<proteinExistence type="predicted"/>
<dbReference type="PANTHER" id="PTHR43037:SF5">
    <property type="entry name" value="FERULOYL ESTERASE"/>
    <property type="match status" value="1"/>
</dbReference>
<evidence type="ECO:0000313" key="3">
    <source>
        <dbReference type="EMBL" id="CRG83632.1"/>
    </source>
</evidence>
<dbReference type="GO" id="GO:0016787">
    <property type="term" value="F:hydrolase activity"/>
    <property type="evidence" value="ECO:0007669"/>
    <property type="project" value="UniProtKB-KW"/>
</dbReference>